<keyword evidence="3 7" id="KW-0349">Heme</keyword>
<dbReference type="InterPro" id="IPR001486">
    <property type="entry name" value="Hemoglobin_trunc"/>
</dbReference>
<evidence type="ECO:0000256" key="2">
    <source>
        <dbReference type="ARBA" id="ARBA00022448"/>
    </source>
</evidence>
<dbReference type="Proteomes" id="UP000274695">
    <property type="component" value="Unassembled WGS sequence"/>
</dbReference>
<name>A0A2S4HFP2_9GAMM</name>
<dbReference type="GO" id="GO:0020037">
    <property type="term" value="F:heme binding"/>
    <property type="evidence" value="ECO:0007669"/>
    <property type="project" value="InterPro"/>
</dbReference>
<reference evidence="10 12" key="2">
    <citation type="submission" date="2018-10" db="EMBL/GenBank/DDBJ databases">
        <title>Draft genome sequence of Zhongshania sp. DSW25-10.</title>
        <authorList>
            <person name="Oh J."/>
        </authorList>
    </citation>
    <scope>NUCLEOTIDE SEQUENCE [LARGE SCALE GENOMIC DNA]</scope>
    <source>
        <strain evidence="10 12">DSW25-10</strain>
    </source>
</reference>
<keyword evidence="4 7" id="KW-0561">Oxygen transport</keyword>
<organism evidence="9 11">
    <name type="scientific">Zhongshania marina</name>
    <dbReference type="NCBI Taxonomy" id="2304603"/>
    <lineage>
        <taxon>Bacteria</taxon>
        <taxon>Pseudomonadati</taxon>
        <taxon>Pseudomonadota</taxon>
        <taxon>Gammaproteobacteria</taxon>
        <taxon>Cellvibrionales</taxon>
        <taxon>Spongiibacteraceae</taxon>
        <taxon>Zhongshania</taxon>
    </lineage>
</organism>
<evidence type="ECO:0000313" key="12">
    <source>
        <dbReference type="Proteomes" id="UP000274695"/>
    </source>
</evidence>
<evidence type="ECO:0000256" key="3">
    <source>
        <dbReference type="ARBA" id="ARBA00022617"/>
    </source>
</evidence>
<dbReference type="OrthoDB" id="9795814at2"/>
<evidence type="ECO:0000256" key="5">
    <source>
        <dbReference type="ARBA" id="ARBA00022723"/>
    </source>
</evidence>
<dbReference type="Proteomes" id="UP000237222">
    <property type="component" value="Unassembled WGS sequence"/>
</dbReference>
<dbReference type="SUPFAM" id="SSF46458">
    <property type="entry name" value="Globin-like"/>
    <property type="match status" value="1"/>
</dbReference>
<accession>A0A2S4HFP2</accession>
<evidence type="ECO:0000313" key="9">
    <source>
        <dbReference type="EMBL" id="POP52815.1"/>
    </source>
</evidence>
<feature type="binding site" description="proximal binding residue" evidence="8">
    <location>
        <position position="70"/>
    </location>
    <ligand>
        <name>heme</name>
        <dbReference type="ChEBI" id="CHEBI:30413"/>
    </ligand>
    <ligandPart>
        <name>Fe</name>
        <dbReference type="ChEBI" id="CHEBI:18248"/>
    </ligandPart>
</feature>
<dbReference type="PIRSF" id="PIRSF002030">
    <property type="entry name" value="Globin_Protozoa/Cyanobacteria"/>
    <property type="match status" value="1"/>
</dbReference>
<dbReference type="AlphaFoldDB" id="A0A2S4HFP2"/>
<evidence type="ECO:0000256" key="7">
    <source>
        <dbReference type="PIRNR" id="PIRNR002030"/>
    </source>
</evidence>
<evidence type="ECO:0000256" key="6">
    <source>
        <dbReference type="ARBA" id="ARBA00023004"/>
    </source>
</evidence>
<keyword evidence="5 7" id="KW-0479">Metal-binding</keyword>
<reference evidence="9" key="1">
    <citation type="submission" date="2018-01" db="EMBL/GenBank/DDBJ databases">
        <authorList>
            <person name="Yu X.-D."/>
        </authorList>
    </citation>
    <scope>NUCLEOTIDE SEQUENCE</scope>
    <source>
        <strain evidence="9">ZX-21</strain>
    </source>
</reference>
<evidence type="ECO:0000256" key="8">
    <source>
        <dbReference type="PIRSR" id="PIRSR002030-1"/>
    </source>
</evidence>
<dbReference type="Gene3D" id="1.10.490.10">
    <property type="entry name" value="Globins"/>
    <property type="match status" value="1"/>
</dbReference>
<sequence>MTTLYERIGGEAAVDKAVDIFYDKIMADERISSFFENIDMFAQARKQKLFLTMVFGGPSEYTGKDMRSGHAGMGIDDSHFNAVVENLAATLAELGVSNDDIGEVAKIAESVRDDVLNR</sequence>
<dbReference type="EMBL" id="PQGG01000024">
    <property type="protein sequence ID" value="POP52815.1"/>
    <property type="molecule type" value="Genomic_DNA"/>
</dbReference>
<evidence type="ECO:0000313" key="11">
    <source>
        <dbReference type="Proteomes" id="UP000237222"/>
    </source>
</evidence>
<evidence type="ECO:0000313" key="10">
    <source>
        <dbReference type="EMBL" id="RNL67303.1"/>
    </source>
</evidence>
<dbReference type="Pfam" id="PF01152">
    <property type="entry name" value="Bac_globin"/>
    <property type="match status" value="1"/>
</dbReference>
<comment type="cofactor">
    <cofactor evidence="8">
        <name>heme</name>
        <dbReference type="ChEBI" id="CHEBI:30413"/>
    </cofactor>
    <text evidence="8">Binds 1 heme group per subunit.</text>
</comment>
<evidence type="ECO:0000256" key="4">
    <source>
        <dbReference type="ARBA" id="ARBA00022621"/>
    </source>
</evidence>
<dbReference type="EMBL" id="RHGB01000002">
    <property type="protein sequence ID" value="RNL67303.1"/>
    <property type="molecule type" value="Genomic_DNA"/>
</dbReference>
<comment type="caution">
    <text evidence="9">The sequence shown here is derived from an EMBL/GenBank/DDBJ whole genome shotgun (WGS) entry which is preliminary data.</text>
</comment>
<dbReference type="InterPro" id="IPR012292">
    <property type="entry name" value="Globin/Proto"/>
</dbReference>
<evidence type="ECO:0000256" key="1">
    <source>
        <dbReference type="ARBA" id="ARBA00009660"/>
    </source>
</evidence>
<protein>
    <recommendedName>
        <fullName evidence="7">Group 1 truncated hemoglobin</fullName>
    </recommendedName>
</protein>
<dbReference type="RefSeq" id="WP_103684438.1">
    <property type="nucleotide sequence ID" value="NZ_PQGG01000024.1"/>
</dbReference>
<proteinExistence type="inferred from homology"/>
<keyword evidence="6 7" id="KW-0408">Iron</keyword>
<dbReference type="GO" id="GO:0019825">
    <property type="term" value="F:oxygen binding"/>
    <property type="evidence" value="ECO:0007669"/>
    <property type="project" value="InterPro"/>
</dbReference>
<dbReference type="GO" id="GO:0005344">
    <property type="term" value="F:oxygen carrier activity"/>
    <property type="evidence" value="ECO:0007669"/>
    <property type="project" value="UniProtKB-UniRule"/>
</dbReference>
<keyword evidence="2 7" id="KW-0813">Transport</keyword>
<keyword evidence="12" id="KW-1185">Reference proteome</keyword>
<gene>
    <name evidence="9" type="ORF">C0068_10055</name>
    <name evidence="10" type="ORF">D0911_02460</name>
</gene>
<dbReference type="GO" id="GO:0046872">
    <property type="term" value="F:metal ion binding"/>
    <property type="evidence" value="ECO:0007669"/>
    <property type="project" value="UniProtKB-UniRule"/>
</dbReference>
<dbReference type="CDD" id="cd00454">
    <property type="entry name" value="TrHb1_N"/>
    <property type="match status" value="1"/>
</dbReference>
<dbReference type="InterPro" id="IPR016339">
    <property type="entry name" value="Hemoglobin_trunc_I"/>
</dbReference>
<comment type="similarity">
    <text evidence="1 7">Belongs to the truncated hemoglobin family. Group I subfamily.</text>
</comment>
<dbReference type="InterPro" id="IPR019795">
    <property type="entry name" value="Globin_bac-like_CS"/>
</dbReference>
<dbReference type="InterPro" id="IPR009050">
    <property type="entry name" value="Globin-like_sf"/>
</dbReference>
<dbReference type="PROSITE" id="PS01213">
    <property type="entry name" value="GLOBIN_FAM_2"/>
    <property type="match status" value="1"/>
</dbReference>